<dbReference type="InterPro" id="IPR056884">
    <property type="entry name" value="NPHP3-like_N"/>
</dbReference>
<evidence type="ECO:0000259" key="4">
    <source>
        <dbReference type="Pfam" id="PF24883"/>
    </source>
</evidence>
<keyword evidence="6" id="KW-1185">Reference proteome</keyword>
<feature type="repeat" description="ANK" evidence="2">
    <location>
        <begin position="1120"/>
        <end position="1155"/>
    </location>
</feature>
<feature type="repeat" description="ANK" evidence="2">
    <location>
        <begin position="664"/>
        <end position="696"/>
    </location>
</feature>
<dbReference type="Pfam" id="PF24883">
    <property type="entry name" value="NPHP3_N"/>
    <property type="match status" value="1"/>
</dbReference>
<feature type="repeat" description="ANK" evidence="2">
    <location>
        <begin position="697"/>
        <end position="722"/>
    </location>
</feature>
<evidence type="ECO:0000256" key="2">
    <source>
        <dbReference type="PROSITE-ProRule" id="PRU00023"/>
    </source>
</evidence>
<evidence type="ECO:0000259" key="3">
    <source>
        <dbReference type="Pfam" id="PF22939"/>
    </source>
</evidence>
<evidence type="ECO:0000313" key="6">
    <source>
        <dbReference type="Proteomes" id="UP001390339"/>
    </source>
</evidence>
<dbReference type="PROSITE" id="PS50088">
    <property type="entry name" value="ANK_REPEAT"/>
    <property type="match status" value="6"/>
</dbReference>
<dbReference type="Gene3D" id="1.25.40.20">
    <property type="entry name" value="Ankyrin repeat-containing domain"/>
    <property type="match status" value="4"/>
</dbReference>
<dbReference type="Proteomes" id="UP001390339">
    <property type="component" value="Unassembled WGS sequence"/>
</dbReference>
<feature type="domain" description="GPI inositol-deacylase winged helix" evidence="3">
    <location>
        <begin position="451"/>
        <end position="530"/>
    </location>
</feature>
<feature type="repeat" description="ANK" evidence="2">
    <location>
        <begin position="729"/>
        <end position="761"/>
    </location>
</feature>
<dbReference type="PROSITE" id="PS50297">
    <property type="entry name" value="ANK_REP_REGION"/>
    <property type="match status" value="4"/>
</dbReference>
<dbReference type="Pfam" id="PF22939">
    <property type="entry name" value="WHD_GPIID"/>
    <property type="match status" value="1"/>
</dbReference>
<dbReference type="InterPro" id="IPR002110">
    <property type="entry name" value="Ankyrin_rpt"/>
</dbReference>
<dbReference type="Gene3D" id="3.40.50.300">
    <property type="entry name" value="P-loop containing nucleotide triphosphate hydrolases"/>
    <property type="match status" value="1"/>
</dbReference>
<accession>A0ABR2HZ89</accession>
<reference evidence="5 6" key="1">
    <citation type="journal article" date="2024" name="IMA Fungus">
        <title>Apiospora arundinis, a panoply of carbohydrate-active enzymes and secondary metabolites.</title>
        <authorList>
            <person name="Sorensen T."/>
            <person name="Petersen C."/>
            <person name="Muurmann A.T."/>
            <person name="Christiansen J.V."/>
            <person name="Brundto M.L."/>
            <person name="Overgaard C.K."/>
            <person name="Boysen A.T."/>
            <person name="Wollenberg R.D."/>
            <person name="Larsen T.O."/>
            <person name="Sorensen J.L."/>
            <person name="Nielsen K.L."/>
            <person name="Sondergaard T.E."/>
        </authorList>
    </citation>
    <scope>NUCLEOTIDE SEQUENCE [LARGE SCALE GENOMIC DNA]</scope>
    <source>
        <strain evidence="5 6">AAU 773</strain>
    </source>
</reference>
<sequence length="1196" mass="133742">MVNMSFGFSTGDFLAIIELATKVRKDFSDEVRSLVIVIQDVDIFLTCQEMTESDQKDLHAIIDRCKGVLLDAQRMLDKYSTLESRTGGIRGKAQRAWKQLTWEPVEIRDLRMRISSNITMLNGFSSKVIRDKVISLVEGQDRLAKRQEQQHHEEVLEWLTSTDYATQQSDLISRRQAGTGQWLLQTRQYRDWIAKEKEALFCPGIPGAGKTILASIVVDHLCDEFRTNDSIGICYIYFNYRHTDRQTLNDLMASLVKQLAHGQSSPNTIVRTLYDRHKDRKTRPSVAELRDTLHLVAREYSRLFVVVDALDECQTSDGCQSDFISELLGLQTTVEANVLTTSRFIPEVAVRFADTVQIEIRASDGDIGRYLDGNMSHLPRFVIDESGLQTEIKEEIMKSVDGMFLLAQLHLHSLRGKRSRKAVRNALRQLVKGSGAYDAAYNEAMGRVNSQLSDLKELGLQVLSWITCAKRPLTVAELQHALGVEFGQSYLDNENLPDVGDMVSSCCGLVTIDEHSRIIRLVHHTTQEYFERFKLTWFPEAQIEITRICATYMSFDVFHDDAGLHYSKDGKYLLLYPLLDYASRFWLFHVEQALIYDKSRDMIMGYLCSERALTTTYHALQRGTFRGRAPKGIVAMHLVAHFGLQGLMIQLKAAGTDLDASDENGETPLLWAARNQQEDMMRLLAEQGAKINTLDFERKTSLHHAAKINSLTMLKTLLRKGAVLTQDVDNMTPLHYAVLSGWKTGITALLDAGVAVDLSIRRVQFVQAYNNDRMVFERFDGVQQPVPHLSGASGPGLTPLHLATLIGHSEMVQFLLRHGADPAAKSNYGETPLHLCVGARIADEQMGDIWAEGSQRIESLFDILDMSDEKEWDDMHQLIRKERLAIISQLLASPATQVDAQDMNGSSCLHMIDYSGNRFSQEIANLLLTIGDAAVDLRDRNGMSPLHLACQKGDADSVRTFLDHGACTKLQDNGGCNALHHAAGSSNDKTLNAILNHTQDQDRSVVAVRDAEGRNVLHHLLSWLPSMEALKYLLTLGAGVNTLNNSGESPLAAFLGSRFLPSAAASFVQVLLDRGADILAPNLTTGMGLHHVMARSSELDLEVLRLLASQGLNLKDVDNEGRTILHHAARSGFLTQEALEFLLHEVGLTLNTFDNTGKSPLSYAVERKNKDETNVWSDPRGAETEKLLLKYVELGL</sequence>
<dbReference type="InterPro" id="IPR027417">
    <property type="entry name" value="P-loop_NTPase"/>
</dbReference>
<dbReference type="PRINTS" id="PR01415">
    <property type="entry name" value="ANKYRIN"/>
</dbReference>
<dbReference type="Pfam" id="PF00023">
    <property type="entry name" value="Ank"/>
    <property type="match status" value="1"/>
</dbReference>
<gene>
    <name evidence="5" type="ORF">PGQ11_011237</name>
</gene>
<proteinExistence type="predicted"/>
<organism evidence="5 6">
    <name type="scientific">Apiospora arundinis</name>
    <dbReference type="NCBI Taxonomy" id="335852"/>
    <lineage>
        <taxon>Eukaryota</taxon>
        <taxon>Fungi</taxon>
        <taxon>Dikarya</taxon>
        <taxon>Ascomycota</taxon>
        <taxon>Pezizomycotina</taxon>
        <taxon>Sordariomycetes</taxon>
        <taxon>Xylariomycetidae</taxon>
        <taxon>Amphisphaeriales</taxon>
        <taxon>Apiosporaceae</taxon>
        <taxon>Apiospora</taxon>
    </lineage>
</organism>
<keyword evidence="1" id="KW-0677">Repeat</keyword>
<feature type="repeat" description="ANK" evidence="2">
    <location>
        <begin position="941"/>
        <end position="973"/>
    </location>
</feature>
<feature type="repeat" description="ANK" evidence="2">
    <location>
        <begin position="795"/>
        <end position="827"/>
    </location>
</feature>
<dbReference type="InterPro" id="IPR054471">
    <property type="entry name" value="GPIID_WHD"/>
</dbReference>
<dbReference type="PANTHER" id="PTHR10039:SF15">
    <property type="entry name" value="NACHT DOMAIN-CONTAINING PROTEIN"/>
    <property type="match status" value="1"/>
</dbReference>
<dbReference type="Pfam" id="PF12796">
    <property type="entry name" value="Ank_2"/>
    <property type="match status" value="3"/>
</dbReference>
<feature type="domain" description="Nephrocystin 3-like N-terminal" evidence="4">
    <location>
        <begin position="178"/>
        <end position="343"/>
    </location>
</feature>
<comment type="caution">
    <text evidence="5">The sequence shown here is derived from an EMBL/GenBank/DDBJ whole genome shotgun (WGS) entry which is preliminary data.</text>
</comment>
<evidence type="ECO:0008006" key="7">
    <source>
        <dbReference type="Google" id="ProtNLM"/>
    </source>
</evidence>
<keyword evidence="2" id="KW-0040">ANK repeat</keyword>
<dbReference type="SUPFAM" id="SSF52540">
    <property type="entry name" value="P-loop containing nucleoside triphosphate hydrolases"/>
    <property type="match status" value="1"/>
</dbReference>
<dbReference type="InterPro" id="IPR036770">
    <property type="entry name" value="Ankyrin_rpt-contain_sf"/>
</dbReference>
<name>A0ABR2HZ89_9PEZI</name>
<evidence type="ECO:0000313" key="5">
    <source>
        <dbReference type="EMBL" id="KAK8855325.1"/>
    </source>
</evidence>
<dbReference type="SMART" id="SM00248">
    <property type="entry name" value="ANK"/>
    <property type="match status" value="10"/>
</dbReference>
<dbReference type="PANTHER" id="PTHR10039">
    <property type="entry name" value="AMELOGENIN"/>
    <property type="match status" value="1"/>
</dbReference>
<dbReference type="EMBL" id="JAPCWZ010000007">
    <property type="protein sequence ID" value="KAK8855325.1"/>
    <property type="molecule type" value="Genomic_DNA"/>
</dbReference>
<evidence type="ECO:0000256" key="1">
    <source>
        <dbReference type="ARBA" id="ARBA00022737"/>
    </source>
</evidence>
<dbReference type="SUPFAM" id="SSF48403">
    <property type="entry name" value="Ankyrin repeat"/>
    <property type="match status" value="2"/>
</dbReference>
<protein>
    <recommendedName>
        <fullName evidence="7">NACHT domain-containing protein</fullName>
    </recommendedName>
</protein>